<dbReference type="RefSeq" id="WP_114365140.1">
    <property type="nucleotide sequence ID" value="NZ_QPIX01000016.1"/>
</dbReference>
<organism evidence="6 7">
    <name type="scientific">Ciceribacter lividus</name>
    <dbReference type="NCBI Taxonomy" id="1197950"/>
    <lineage>
        <taxon>Bacteria</taxon>
        <taxon>Pseudomonadati</taxon>
        <taxon>Pseudomonadota</taxon>
        <taxon>Alphaproteobacteria</taxon>
        <taxon>Hyphomicrobiales</taxon>
        <taxon>Rhizobiaceae</taxon>
        <taxon>Ciceribacter</taxon>
    </lineage>
</organism>
<dbReference type="InterPro" id="IPR028082">
    <property type="entry name" value="Peripla_BP_I"/>
</dbReference>
<dbReference type="Gene3D" id="3.40.50.2300">
    <property type="match status" value="2"/>
</dbReference>
<gene>
    <name evidence="6" type="ORF">DFR48_11635</name>
</gene>
<proteinExistence type="inferred from homology"/>
<evidence type="ECO:0000313" key="6">
    <source>
        <dbReference type="EMBL" id="RCW20030.1"/>
    </source>
</evidence>
<name>A0A6I7HHU0_9HYPH</name>
<keyword evidence="3" id="KW-0813">Transport</keyword>
<dbReference type="Proteomes" id="UP000252582">
    <property type="component" value="Unassembled WGS sequence"/>
</dbReference>
<feature type="signal peptide" evidence="4">
    <location>
        <begin position="1"/>
        <end position="21"/>
    </location>
</feature>
<dbReference type="Pfam" id="PF13458">
    <property type="entry name" value="Peripla_BP_6"/>
    <property type="match status" value="1"/>
</dbReference>
<keyword evidence="3" id="KW-0029">Amino-acid transport</keyword>
<comment type="caution">
    <text evidence="6">The sequence shown here is derived from an EMBL/GenBank/DDBJ whole genome shotgun (WGS) entry which is preliminary data.</text>
</comment>
<reference evidence="6 7" key="1">
    <citation type="submission" date="2018-07" db="EMBL/GenBank/DDBJ databases">
        <title>Genomic Encyclopedia of Type Strains, Phase IV (KMG-IV): sequencing the most valuable type-strain genomes for metagenomic binning, comparative biology and taxonomic classification.</title>
        <authorList>
            <person name="Goeker M."/>
        </authorList>
    </citation>
    <scope>NUCLEOTIDE SEQUENCE [LARGE SCALE GENOMIC DNA]</scope>
    <source>
        <strain evidence="6 7">DSM 25528</strain>
    </source>
</reference>
<comment type="similarity">
    <text evidence="1">Belongs to the leucine-binding protein family.</text>
</comment>
<dbReference type="EMBL" id="QPIX01000016">
    <property type="protein sequence ID" value="RCW20030.1"/>
    <property type="molecule type" value="Genomic_DNA"/>
</dbReference>
<dbReference type="GO" id="GO:0006865">
    <property type="term" value="P:amino acid transport"/>
    <property type="evidence" value="ECO:0007669"/>
    <property type="project" value="UniProtKB-KW"/>
</dbReference>
<protein>
    <submittedName>
        <fullName evidence="6">Amino acid/amide ABC transporter substrate-binding protein (HAAT family)</fullName>
    </submittedName>
</protein>
<sequence length="400" mass="42613">MRKNLIASLAIVLASSTAALADASDGKVKIGILNDQSGVYADFGGKSSVEAAKMAIEDYGGKVLGVPVEIVDADHQNKPDIASNIARQWYDTEQVDAIMELTTSSVALAVQAIGKEKKKIDIVTGAATTELTGKQCSPYGFHWAYDTHALAVGTGGALVKQGGDSWFFLTADYAFGYSLEQQTSDFVKANGGSVVGAVRHPLATTDFSSFLLQAQSSGAKVVGLANAGADTQNAIKQAAEFGITQGGQRLAALLFTLAEVHGLGLEAAQGLTLTEGFYWNRDEDSQKFGKRFFERTGKMPNMVHAGTYSAVLQYLKAIDKAGTDETEAVSKALHEMPVDDVFGRGGTVGPNGRMFHDMYLLEVKKPGDSKEPWDYFNVLATIPGKEAYIDPTKSGCELVK</sequence>
<evidence type="ECO:0000259" key="5">
    <source>
        <dbReference type="Pfam" id="PF13458"/>
    </source>
</evidence>
<dbReference type="CDD" id="cd06327">
    <property type="entry name" value="PBP1_SBP-like"/>
    <property type="match status" value="1"/>
</dbReference>
<evidence type="ECO:0000256" key="2">
    <source>
        <dbReference type="ARBA" id="ARBA00022729"/>
    </source>
</evidence>
<dbReference type="SUPFAM" id="SSF53822">
    <property type="entry name" value="Periplasmic binding protein-like I"/>
    <property type="match status" value="1"/>
</dbReference>
<dbReference type="InterPro" id="IPR051010">
    <property type="entry name" value="BCAA_transport"/>
</dbReference>
<feature type="domain" description="Leucine-binding protein" evidence="5">
    <location>
        <begin position="27"/>
        <end position="365"/>
    </location>
</feature>
<dbReference type="InterPro" id="IPR028081">
    <property type="entry name" value="Leu-bd"/>
</dbReference>
<keyword evidence="7" id="KW-1185">Reference proteome</keyword>
<keyword evidence="2 4" id="KW-0732">Signal</keyword>
<dbReference type="AlphaFoldDB" id="A0A6I7HHU0"/>
<evidence type="ECO:0000256" key="3">
    <source>
        <dbReference type="ARBA" id="ARBA00022970"/>
    </source>
</evidence>
<dbReference type="PANTHER" id="PTHR30483">
    <property type="entry name" value="LEUCINE-SPECIFIC-BINDING PROTEIN"/>
    <property type="match status" value="1"/>
</dbReference>
<dbReference type="PANTHER" id="PTHR30483:SF6">
    <property type="entry name" value="PERIPLASMIC BINDING PROTEIN OF ABC TRANSPORTER FOR NATURAL AMINO ACIDS"/>
    <property type="match status" value="1"/>
</dbReference>
<evidence type="ECO:0000256" key="4">
    <source>
        <dbReference type="SAM" id="SignalP"/>
    </source>
</evidence>
<feature type="chain" id="PRO_5026186266" evidence="4">
    <location>
        <begin position="22"/>
        <end position="400"/>
    </location>
</feature>
<evidence type="ECO:0000313" key="7">
    <source>
        <dbReference type="Proteomes" id="UP000252582"/>
    </source>
</evidence>
<accession>A0A6I7HHU0</accession>
<evidence type="ECO:0000256" key="1">
    <source>
        <dbReference type="ARBA" id="ARBA00010062"/>
    </source>
</evidence>